<dbReference type="Gramene" id="GBG63459">
    <property type="protein sequence ID" value="GBG63459"/>
    <property type="gene ID" value="CBR_g38077"/>
</dbReference>
<dbReference type="Pfam" id="PF00254">
    <property type="entry name" value="FKBP_C"/>
    <property type="match status" value="1"/>
</dbReference>
<feature type="compositionally biased region" description="Basic and acidic residues" evidence="2">
    <location>
        <begin position="162"/>
        <end position="174"/>
    </location>
</feature>
<evidence type="ECO:0000256" key="1">
    <source>
        <dbReference type="PROSITE-ProRule" id="PRU00277"/>
    </source>
</evidence>
<keyword evidence="1" id="KW-0413">Isomerase</keyword>
<feature type="domain" description="PPIase FKBP-type" evidence="3">
    <location>
        <begin position="325"/>
        <end position="444"/>
    </location>
</feature>
<dbReference type="STRING" id="69332.A0A388K081"/>
<dbReference type="PANTHER" id="PTHR47717">
    <property type="entry name" value="PEPTIDYL-PROLYL CIS-TRANS ISOMERASE FKBP19, CHLOROPLASTIC"/>
    <property type="match status" value="1"/>
</dbReference>
<sequence>MDVARRAAPVQLSALALAEEPSHAGLHALRRADGNTVSGALTAFADEGVSGRRWRSSRPGHRYHHSRHLRSWDVNATAVTSAAASAANASGRGSNSSSQNVARPTRPTGVLLLRHTRGDGGNSPAWRSRRPRLRTWRSGSEAGDGCGGSGGGQNRAAGSLKQKREGEGYTRGSDEDLLVDNDDKNATSASSSSGSELTVDRKWREIRGGRRATGGALLLTAVMAGVPTDWRRFLSAADHSADASSISRSPTDTAFAAPVDDTKNSAPPNAGDAGSSPPPAFVEMEALKGKDYGKTSMRYKDYTMTGSGLQYQDIRPGSGPSPSPGQLVVIDWDGFTIGYYGRIFEARNKAKGGSFEGNEKDFYRFRLGKDKVIPAFEEAIATMKVGGVRRIIVPPGLGYPDNDFRKAGPQPTTFSGKRALSFVLNNKGLIDKTLLFDIELLKVVGKEGG</sequence>
<protein>
    <recommendedName>
        <fullName evidence="1">peptidylprolyl isomerase</fullName>
        <ecNumber evidence="1">5.2.1.8</ecNumber>
    </recommendedName>
</protein>
<feature type="compositionally biased region" description="Gly residues" evidence="2">
    <location>
        <begin position="142"/>
        <end position="153"/>
    </location>
</feature>
<dbReference type="OrthoDB" id="77911at2759"/>
<dbReference type="EMBL" id="BFEA01000039">
    <property type="protein sequence ID" value="GBG63459.1"/>
    <property type="molecule type" value="Genomic_DNA"/>
</dbReference>
<dbReference type="SUPFAM" id="SSF54534">
    <property type="entry name" value="FKBP-like"/>
    <property type="match status" value="1"/>
</dbReference>
<comment type="catalytic activity">
    <reaction evidence="1">
        <text>[protein]-peptidylproline (omega=180) = [protein]-peptidylproline (omega=0)</text>
        <dbReference type="Rhea" id="RHEA:16237"/>
        <dbReference type="Rhea" id="RHEA-COMP:10747"/>
        <dbReference type="Rhea" id="RHEA-COMP:10748"/>
        <dbReference type="ChEBI" id="CHEBI:83833"/>
        <dbReference type="ChEBI" id="CHEBI:83834"/>
        <dbReference type="EC" id="5.2.1.8"/>
    </reaction>
</comment>
<evidence type="ECO:0000259" key="3">
    <source>
        <dbReference type="PROSITE" id="PS50059"/>
    </source>
</evidence>
<dbReference type="Proteomes" id="UP000265515">
    <property type="component" value="Unassembled WGS sequence"/>
</dbReference>
<dbReference type="GO" id="GO:0009507">
    <property type="term" value="C:chloroplast"/>
    <property type="evidence" value="ECO:0007669"/>
    <property type="project" value="TreeGrafter"/>
</dbReference>
<evidence type="ECO:0000313" key="4">
    <source>
        <dbReference type="EMBL" id="GBG63459.1"/>
    </source>
</evidence>
<dbReference type="EC" id="5.2.1.8" evidence="1"/>
<reference evidence="4 5" key="1">
    <citation type="journal article" date="2018" name="Cell">
        <title>The Chara Genome: Secondary Complexity and Implications for Plant Terrestrialization.</title>
        <authorList>
            <person name="Nishiyama T."/>
            <person name="Sakayama H."/>
            <person name="Vries J.D."/>
            <person name="Buschmann H."/>
            <person name="Saint-Marcoux D."/>
            <person name="Ullrich K.K."/>
            <person name="Haas F.B."/>
            <person name="Vanderstraeten L."/>
            <person name="Becker D."/>
            <person name="Lang D."/>
            <person name="Vosolsobe S."/>
            <person name="Rombauts S."/>
            <person name="Wilhelmsson P.K.I."/>
            <person name="Janitza P."/>
            <person name="Kern R."/>
            <person name="Heyl A."/>
            <person name="Rumpler F."/>
            <person name="Villalobos L.I.A.C."/>
            <person name="Clay J.M."/>
            <person name="Skokan R."/>
            <person name="Toyoda A."/>
            <person name="Suzuki Y."/>
            <person name="Kagoshima H."/>
            <person name="Schijlen E."/>
            <person name="Tajeshwar N."/>
            <person name="Catarino B."/>
            <person name="Hetherington A.J."/>
            <person name="Saltykova A."/>
            <person name="Bonnot C."/>
            <person name="Breuninger H."/>
            <person name="Symeonidi A."/>
            <person name="Radhakrishnan G.V."/>
            <person name="Van Nieuwerburgh F."/>
            <person name="Deforce D."/>
            <person name="Chang C."/>
            <person name="Karol K.G."/>
            <person name="Hedrich R."/>
            <person name="Ulvskov P."/>
            <person name="Glockner G."/>
            <person name="Delwiche C.F."/>
            <person name="Petrasek J."/>
            <person name="Van de Peer Y."/>
            <person name="Friml J."/>
            <person name="Beilby M."/>
            <person name="Dolan L."/>
            <person name="Kohara Y."/>
            <person name="Sugano S."/>
            <person name="Fujiyama A."/>
            <person name="Delaux P.-M."/>
            <person name="Quint M."/>
            <person name="TheiBen G."/>
            <person name="Hagemann M."/>
            <person name="Harholt J."/>
            <person name="Dunand C."/>
            <person name="Zachgo S."/>
            <person name="Langdale J."/>
            <person name="Maumus F."/>
            <person name="Straeten D.V.D."/>
            <person name="Gould S.B."/>
            <person name="Rensing S.A."/>
        </authorList>
    </citation>
    <scope>NUCLEOTIDE SEQUENCE [LARGE SCALE GENOMIC DNA]</scope>
    <source>
        <strain evidence="4 5">S276</strain>
    </source>
</reference>
<dbReference type="PANTHER" id="PTHR47717:SF1">
    <property type="entry name" value="PEPTIDYL-PROLYL CIS-TRANS ISOMERASE FKBP19, CHLOROPLASTIC"/>
    <property type="match status" value="1"/>
</dbReference>
<feature type="compositionally biased region" description="Low complexity" evidence="2">
    <location>
        <begin position="83"/>
        <end position="98"/>
    </location>
</feature>
<dbReference type="Gene3D" id="3.10.50.40">
    <property type="match status" value="1"/>
</dbReference>
<dbReference type="InterPro" id="IPR001179">
    <property type="entry name" value="PPIase_FKBP_dom"/>
</dbReference>
<feature type="region of interest" description="Disordered" evidence="2">
    <location>
        <begin position="83"/>
        <end position="200"/>
    </location>
</feature>
<organism evidence="4 5">
    <name type="scientific">Chara braunii</name>
    <name type="common">Braun's stonewort</name>
    <dbReference type="NCBI Taxonomy" id="69332"/>
    <lineage>
        <taxon>Eukaryota</taxon>
        <taxon>Viridiplantae</taxon>
        <taxon>Streptophyta</taxon>
        <taxon>Charophyceae</taxon>
        <taxon>Charales</taxon>
        <taxon>Characeae</taxon>
        <taxon>Chara</taxon>
    </lineage>
</organism>
<evidence type="ECO:0000313" key="5">
    <source>
        <dbReference type="Proteomes" id="UP000265515"/>
    </source>
</evidence>
<comment type="caution">
    <text evidence="4">The sequence shown here is derived from an EMBL/GenBank/DDBJ whole genome shotgun (WGS) entry which is preliminary data.</text>
</comment>
<dbReference type="AlphaFoldDB" id="A0A388K081"/>
<dbReference type="GO" id="GO:0009579">
    <property type="term" value="C:thylakoid"/>
    <property type="evidence" value="ECO:0007669"/>
    <property type="project" value="TreeGrafter"/>
</dbReference>
<dbReference type="InterPro" id="IPR044208">
    <property type="entry name" value="FKBP19-like"/>
</dbReference>
<dbReference type="PROSITE" id="PS50059">
    <property type="entry name" value="FKBP_PPIASE"/>
    <property type="match status" value="1"/>
</dbReference>
<feature type="region of interest" description="Disordered" evidence="2">
    <location>
        <begin position="240"/>
        <end position="278"/>
    </location>
</feature>
<feature type="compositionally biased region" description="Low complexity" evidence="2">
    <location>
        <begin position="240"/>
        <end position="249"/>
    </location>
</feature>
<gene>
    <name evidence="4" type="ORF">CBR_g38077</name>
</gene>
<name>A0A388K081_CHABU</name>
<proteinExistence type="predicted"/>
<accession>A0A388K081</accession>
<dbReference type="GO" id="GO:0003755">
    <property type="term" value="F:peptidyl-prolyl cis-trans isomerase activity"/>
    <property type="evidence" value="ECO:0007669"/>
    <property type="project" value="UniProtKB-KW"/>
</dbReference>
<keyword evidence="5" id="KW-1185">Reference proteome</keyword>
<dbReference type="InterPro" id="IPR046357">
    <property type="entry name" value="PPIase_dom_sf"/>
</dbReference>
<keyword evidence="1" id="KW-0697">Rotamase</keyword>
<evidence type="ECO:0000256" key="2">
    <source>
        <dbReference type="SAM" id="MobiDB-lite"/>
    </source>
</evidence>